<evidence type="ECO:0000313" key="6">
    <source>
        <dbReference type="Proteomes" id="UP000250358"/>
    </source>
</evidence>
<evidence type="ECO:0000259" key="4">
    <source>
        <dbReference type="PROSITE" id="PS50949"/>
    </source>
</evidence>
<dbReference type="AlphaFoldDB" id="A0A2X1AQT6"/>
<keyword evidence="3" id="KW-0804">Transcription</keyword>
<protein>
    <submittedName>
        <fullName evidence="5">Transcriptional regulators</fullName>
    </submittedName>
</protein>
<keyword evidence="1" id="KW-0805">Transcription regulation</keyword>
<accession>A0A2X1AQT6</accession>
<evidence type="ECO:0000256" key="1">
    <source>
        <dbReference type="ARBA" id="ARBA00023015"/>
    </source>
</evidence>
<evidence type="ECO:0000313" key="5">
    <source>
        <dbReference type="EMBL" id="SPU42982.1"/>
    </source>
</evidence>
<proteinExistence type="predicted"/>
<feature type="domain" description="HTH gntR-type" evidence="4">
    <location>
        <begin position="5"/>
        <end position="72"/>
    </location>
</feature>
<keyword evidence="2" id="KW-0238">DNA-binding</keyword>
<gene>
    <name evidence="5" type="ORF">NCTC11165_00968</name>
</gene>
<dbReference type="Gene3D" id="1.10.10.10">
    <property type="entry name" value="Winged helix-like DNA-binding domain superfamily/Winged helix DNA-binding domain"/>
    <property type="match status" value="1"/>
</dbReference>
<dbReference type="InterPro" id="IPR036390">
    <property type="entry name" value="WH_DNA-bd_sf"/>
</dbReference>
<dbReference type="Proteomes" id="UP000250358">
    <property type="component" value="Unassembled WGS sequence"/>
</dbReference>
<dbReference type="PROSITE" id="PS50949">
    <property type="entry name" value="HTH_GNTR"/>
    <property type="match status" value="1"/>
</dbReference>
<sequence length="197" mass="20987">MARNRDPFAAALRTLRERVVTGVFSPGLSIIILDEAKALGLSTTPVREALAWLGGEGLIERAPAGGYSGLRLDAAGLAGRYRLRRHCLREGLARATLVGCRIEAPDDPDFFFRQIVAASADAVIVDTFDRVQASLAPFAAIETELVGDMPDSLQVVARLLRDSALSEAALALDAFHERRIEVSPLLCLGAPPRAGAG</sequence>
<dbReference type="GO" id="GO:0003677">
    <property type="term" value="F:DNA binding"/>
    <property type="evidence" value="ECO:0007669"/>
    <property type="project" value="UniProtKB-KW"/>
</dbReference>
<dbReference type="InterPro" id="IPR036388">
    <property type="entry name" value="WH-like_DNA-bd_sf"/>
</dbReference>
<evidence type="ECO:0000256" key="2">
    <source>
        <dbReference type="ARBA" id="ARBA00023125"/>
    </source>
</evidence>
<dbReference type="GO" id="GO:0003700">
    <property type="term" value="F:DNA-binding transcription factor activity"/>
    <property type="evidence" value="ECO:0007669"/>
    <property type="project" value="InterPro"/>
</dbReference>
<name>A0A2X1AQT6_BREDI</name>
<organism evidence="5 6">
    <name type="scientific">Brevundimonas diminuta</name>
    <name type="common">Pseudomonas diminuta</name>
    <dbReference type="NCBI Taxonomy" id="293"/>
    <lineage>
        <taxon>Bacteria</taxon>
        <taxon>Pseudomonadati</taxon>
        <taxon>Pseudomonadota</taxon>
        <taxon>Alphaproteobacteria</taxon>
        <taxon>Caulobacterales</taxon>
        <taxon>Caulobacteraceae</taxon>
        <taxon>Brevundimonas</taxon>
    </lineage>
</organism>
<reference evidence="5 6" key="1">
    <citation type="submission" date="2018-06" db="EMBL/GenBank/DDBJ databases">
        <authorList>
            <consortium name="Pathogen Informatics"/>
            <person name="Doyle S."/>
        </authorList>
    </citation>
    <scope>NUCLEOTIDE SEQUENCE [LARGE SCALE GENOMIC DNA]</scope>
    <source>
        <strain evidence="5 6">NCTC11165</strain>
    </source>
</reference>
<dbReference type="Pfam" id="PF00392">
    <property type="entry name" value="GntR"/>
    <property type="match status" value="1"/>
</dbReference>
<dbReference type="InterPro" id="IPR000524">
    <property type="entry name" value="Tscrpt_reg_HTH_GntR"/>
</dbReference>
<dbReference type="SUPFAM" id="SSF46785">
    <property type="entry name" value="Winged helix' DNA-binding domain"/>
    <property type="match status" value="1"/>
</dbReference>
<evidence type="ECO:0000256" key="3">
    <source>
        <dbReference type="ARBA" id="ARBA00023163"/>
    </source>
</evidence>
<dbReference type="EMBL" id="UAQM01000002">
    <property type="protein sequence ID" value="SPU42982.1"/>
    <property type="molecule type" value="Genomic_DNA"/>
</dbReference>
<dbReference type="RefSeq" id="WP_128115255.1">
    <property type="nucleotide sequence ID" value="NZ_UAQM01000002.1"/>
</dbReference>